<protein>
    <submittedName>
        <fullName evidence="1">Uncharacterized protein</fullName>
    </submittedName>
</protein>
<organism evidence="1">
    <name type="scientific">marine metagenome</name>
    <dbReference type="NCBI Taxonomy" id="408172"/>
    <lineage>
        <taxon>unclassified sequences</taxon>
        <taxon>metagenomes</taxon>
        <taxon>ecological metagenomes</taxon>
    </lineage>
</organism>
<dbReference type="AlphaFoldDB" id="A0A382I754"/>
<accession>A0A382I754</accession>
<dbReference type="EMBL" id="UINC01065246">
    <property type="protein sequence ID" value="SVB94703.1"/>
    <property type="molecule type" value="Genomic_DNA"/>
</dbReference>
<sequence length="40" mass="4500">MPTFFIASILFCQSESLVFDPPYSGTIFIDPDIITEEDIS</sequence>
<proteinExistence type="predicted"/>
<gene>
    <name evidence="1" type="ORF">METZ01_LOCUS247557</name>
</gene>
<feature type="non-terminal residue" evidence="1">
    <location>
        <position position="40"/>
    </location>
</feature>
<name>A0A382I754_9ZZZZ</name>
<evidence type="ECO:0000313" key="1">
    <source>
        <dbReference type="EMBL" id="SVB94703.1"/>
    </source>
</evidence>
<reference evidence="1" key="1">
    <citation type="submission" date="2018-05" db="EMBL/GenBank/DDBJ databases">
        <authorList>
            <person name="Lanie J.A."/>
            <person name="Ng W.-L."/>
            <person name="Kazmierczak K.M."/>
            <person name="Andrzejewski T.M."/>
            <person name="Davidsen T.M."/>
            <person name="Wayne K.J."/>
            <person name="Tettelin H."/>
            <person name="Glass J.I."/>
            <person name="Rusch D."/>
            <person name="Podicherti R."/>
            <person name="Tsui H.-C.T."/>
            <person name="Winkler M.E."/>
        </authorList>
    </citation>
    <scope>NUCLEOTIDE SEQUENCE</scope>
</reference>